<dbReference type="EMBL" id="BMOD01000008">
    <property type="protein sequence ID" value="GGJ38209.1"/>
    <property type="molecule type" value="Genomic_DNA"/>
</dbReference>
<gene>
    <name evidence="5" type="ORF">GCM10008938_25450</name>
</gene>
<name>A0ABQ2D2S2_9DEIO</name>
<dbReference type="Gene3D" id="3.40.640.10">
    <property type="entry name" value="Type I PLP-dependent aspartate aminotransferase-like (Major domain)"/>
    <property type="match status" value="1"/>
</dbReference>
<keyword evidence="3" id="KW-0663">Pyridoxal phosphate</keyword>
<dbReference type="InterPro" id="IPR015421">
    <property type="entry name" value="PyrdxlP-dep_Trfase_major"/>
</dbReference>
<dbReference type="RefSeq" id="WP_189003062.1">
    <property type="nucleotide sequence ID" value="NZ_BMOD01000008.1"/>
</dbReference>
<sequence>MFPLIPKALHGGKQAEDQPLDFSVNSNPLGPNPVLLQAWKAADLTEYPEPTYLHTRTVLAHWHQVRPEQVVLGVGASELMYRICFALLRPGDEVLSVGAPFGEFARAVELCRGKLQVTDRLNPQLKPVKLLYLSNPHNPTGHFWEDLQPLLDQAEHVLLDEAYLPFLGIHPTALPERVIRLQSPGKVHGVVGMRLAYALCSEPIAQQLSNLQSAWHLPASLDVALRSLPVAQDFVQQTLPVVQKAAAQLAVALKVQPQGLPFMLFPAPETPRLNAFLLERGIRVRDCASYGFPDHIRVSTQLEKDAFLLQGLRDFYGLQHF</sequence>
<dbReference type="PANTHER" id="PTHR43643:SF3">
    <property type="entry name" value="HISTIDINOL-PHOSPHATE AMINOTRANSFERASE"/>
    <property type="match status" value="1"/>
</dbReference>
<dbReference type="PANTHER" id="PTHR43643">
    <property type="entry name" value="HISTIDINOL-PHOSPHATE AMINOTRANSFERASE 2"/>
    <property type="match status" value="1"/>
</dbReference>
<organism evidence="5 6">
    <name type="scientific">Deinococcus roseus</name>
    <dbReference type="NCBI Taxonomy" id="392414"/>
    <lineage>
        <taxon>Bacteria</taxon>
        <taxon>Thermotogati</taxon>
        <taxon>Deinococcota</taxon>
        <taxon>Deinococci</taxon>
        <taxon>Deinococcales</taxon>
        <taxon>Deinococcaceae</taxon>
        <taxon>Deinococcus</taxon>
    </lineage>
</organism>
<feature type="domain" description="Aminotransferase class I/classII large" evidence="4">
    <location>
        <begin position="20"/>
        <end position="300"/>
    </location>
</feature>
<evidence type="ECO:0000313" key="6">
    <source>
        <dbReference type="Proteomes" id="UP000632222"/>
    </source>
</evidence>
<keyword evidence="6" id="KW-1185">Reference proteome</keyword>
<dbReference type="InterPro" id="IPR015422">
    <property type="entry name" value="PyrdxlP-dep_Trfase_small"/>
</dbReference>
<dbReference type="InterPro" id="IPR004839">
    <property type="entry name" value="Aminotransferase_I/II_large"/>
</dbReference>
<evidence type="ECO:0000259" key="4">
    <source>
        <dbReference type="Pfam" id="PF00155"/>
    </source>
</evidence>
<comment type="caution">
    <text evidence="5">The sequence shown here is derived from an EMBL/GenBank/DDBJ whole genome shotgun (WGS) entry which is preliminary data.</text>
</comment>
<keyword evidence="1 5" id="KW-0032">Aminotransferase</keyword>
<keyword evidence="2" id="KW-0808">Transferase</keyword>
<evidence type="ECO:0000256" key="2">
    <source>
        <dbReference type="ARBA" id="ARBA00022679"/>
    </source>
</evidence>
<dbReference type="Proteomes" id="UP000632222">
    <property type="component" value="Unassembled WGS sequence"/>
</dbReference>
<accession>A0ABQ2D2S2</accession>
<evidence type="ECO:0000256" key="1">
    <source>
        <dbReference type="ARBA" id="ARBA00022576"/>
    </source>
</evidence>
<dbReference type="SUPFAM" id="SSF53383">
    <property type="entry name" value="PLP-dependent transferases"/>
    <property type="match status" value="1"/>
</dbReference>
<reference evidence="6" key="1">
    <citation type="journal article" date="2019" name="Int. J. Syst. Evol. Microbiol.">
        <title>The Global Catalogue of Microorganisms (GCM) 10K type strain sequencing project: providing services to taxonomists for standard genome sequencing and annotation.</title>
        <authorList>
            <consortium name="The Broad Institute Genomics Platform"/>
            <consortium name="The Broad Institute Genome Sequencing Center for Infectious Disease"/>
            <person name="Wu L."/>
            <person name="Ma J."/>
        </authorList>
    </citation>
    <scope>NUCLEOTIDE SEQUENCE [LARGE SCALE GENOMIC DNA]</scope>
    <source>
        <strain evidence="6">JCM 14370</strain>
    </source>
</reference>
<dbReference type="CDD" id="cd00609">
    <property type="entry name" value="AAT_like"/>
    <property type="match status" value="1"/>
</dbReference>
<proteinExistence type="predicted"/>
<dbReference type="InterPro" id="IPR015424">
    <property type="entry name" value="PyrdxlP-dep_Trfase"/>
</dbReference>
<dbReference type="Gene3D" id="3.90.1150.10">
    <property type="entry name" value="Aspartate Aminotransferase, domain 1"/>
    <property type="match status" value="1"/>
</dbReference>
<dbReference type="InterPro" id="IPR050106">
    <property type="entry name" value="HistidinolP_aminotransfase"/>
</dbReference>
<dbReference type="Pfam" id="PF00155">
    <property type="entry name" value="Aminotran_1_2"/>
    <property type="match status" value="1"/>
</dbReference>
<dbReference type="GO" id="GO:0008483">
    <property type="term" value="F:transaminase activity"/>
    <property type="evidence" value="ECO:0007669"/>
    <property type="project" value="UniProtKB-KW"/>
</dbReference>
<protein>
    <submittedName>
        <fullName evidence="5">Histidinol-phosphate aminotransferase</fullName>
    </submittedName>
</protein>
<evidence type="ECO:0000256" key="3">
    <source>
        <dbReference type="ARBA" id="ARBA00022898"/>
    </source>
</evidence>
<evidence type="ECO:0000313" key="5">
    <source>
        <dbReference type="EMBL" id="GGJ38209.1"/>
    </source>
</evidence>